<evidence type="ECO:0000313" key="3">
    <source>
        <dbReference type="EMBL" id="MBP1325459.1"/>
    </source>
</evidence>
<reference evidence="3" key="1">
    <citation type="submission" date="2021-02" db="EMBL/GenBank/DDBJ databases">
        <title>Sequencing the genomes of 1000 actinobacteria strains.</title>
        <authorList>
            <person name="Klenk H.-P."/>
        </authorList>
    </citation>
    <scope>NUCLEOTIDE SEQUENCE</scope>
    <source>
        <strain evidence="3">DSM 22850</strain>
    </source>
</reference>
<comment type="caution">
    <text evidence="3">The sequence shown here is derived from an EMBL/GenBank/DDBJ whole genome shotgun (WGS) entry which is preliminary data.</text>
</comment>
<keyword evidence="3" id="KW-0378">Hydrolase</keyword>
<dbReference type="SUPFAM" id="SSF51261">
    <property type="entry name" value="Duplicated hybrid motif"/>
    <property type="match status" value="1"/>
</dbReference>
<feature type="domain" description="M23ase beta-sheet core" evidence="2">
    <location>
        <begin position="74"/>
        <end position="166"/>
    </location>
</feature>
<feature type="chain" id="PRO_5037727794" evidence="1">
    <location>
        <begin position="26"/>
        <end position="180"/>
    </location>
</feature>
<keyword evidence="1" id="KW-0732">Signal</keyword>
<dbReference type="Proteomes" id="UP000675163">
    <property type="component" value="Unassembled WGS sequence"/>
</dbReference>
<evidence type="ECO:0000256" key="1">
    <source>
        <dbReference type="SAM" id="SignalP"/>
    </source>
</evidence>
<dbReference type="Pfam" id="PF01551">
    <property type="entry name" value="Peptidase_M23"/>
    <property type="match status" value="1"/>
</dbReference>
<dbReference type="GO" id="GO:0016787">
    <property type="term" value="F:hydrolase activity"/>
    <property type="evidence" value="ECO:0007669"/>
    <property type="project" value="UniProtKB-KW"/>
</dbReference>
<accession>A0A940PPY6</accession>
<dbReference type="RefSeq" id="WP_209704486.1">
    <property type="nucleotide sequence ID" value="NZ_JAFIDA010000001.1"/>
</dbReference>
<organism evidence="3 4">
    <name type="scientific">Leucobacter exalbidus</name>
    <dbReference type="NCBI Taxonomy" id="662960"/>
    <lineage>
        <taxon>Bacteria</taxon>
        <taxon>Bacillati</taxon>
        <taxon>Actinomycetota</taxon>
        <taxon>Actinomycetes</taxon>
        <taxon>Micrococcales</taxon>
        <taxon>Microbacteriaceae</taxon>
        <taxon>Leucobacter</taxon>
    </lineage>
</organism>
<keyword evidence="4" id="KW-1185">Reference proteome</keyword>
<evidence type="ECO:0000313" key="4">
    <source>
        <dbReference type="Proteomes" id="UP000675163"/>
    </source>
</evidence>
<sequence length="180" mass="19272">MRWFPSSPLLCTALLCAGLVWPAAAAPATRAAPAAPTAPHEQAVSAAEYWLPPLGYTLTLERPFQAPANRYSAGHRGFDLPATSGDWVSAPVSGTVTFSGRVVDREVVSVRVNPQTVVSFEPVSSELAAGDTVDRGALLGVVTSGGHCATECLHLGVRVDDWYVNPMRYFRGKPRLLPWD</sequence>
<dbReference type="InterPro" id="IPR011055">
    <property type="entry name" value="Dup_hybrid_motif"/>
</dbReference>
<dbReference type="CDD" id="cd12797">
    <property type="entry name" value="M23_peptidase"/>
    <property type="match status" value="1"/>
</dbReference>
<name>A0A940PPY6_9MICO</name>
<evidence type="ECO:0000259" key="2">
    <source>
        <dbReference type="Pfam" id="PF01551"/>
    </source>
</evidence>
<proteinExistence type="predicted"/>
<dbReference type="InterPro" id="IPR016047">
    <property type="entry name" value="M23ase_b-sheet_dom"/>
</dbReference>
<feature type="signal peptide" evidence="1">
    <location>
        <begin position="1"/>
        <end position="25"/>
    </location>
</feature>
<dbReference type="Gene3D" id="2.70.70.10">
    <property type="entry name" value="Glucose Permease (Domain IIA)"/>
    <property type="match status" value="1"/>
</dbReference>
<protein>
    <submittedName>
        <fullName evidence="3">Murein DD-endopeptidase MepM/ murein hydrolase activator NlpD</fullName>
    </submittedName>
</protein>
<gene>
    <name evidence="3" type="ORF">JOF28_000691</name>
</gene>
<dbReference type="EMBL" id="JAFIDA010000001">
    <property type="protein sequence ID" value="MBP1325459.1"/>
    <property type="molecule type" value="Genomic_DNA"/>
</dbReference>
<dbReference type="AlphaFoldDB" id="A0A940PPY6"/>